<dbReference type="PANTHER" id="PTHR13347:SF1">
    <property type="entry name" value="HEAT REPEAT-CONTAINING PROTEIN 3"/>
    <property type="match status" value="1"/>
</dbReference>
<evidence type="ECO:0008006" key="5">
    <source>
        <dbReference type="Google" id="ProtNLM"/>
    </source>
</evidence>
<accession>A0A9Q0R7F0</accession>
<evidence type="ECO:0000256" key="2">
    <source>
        <dbReference type="SAM" id="MobiDB-lite"/>
    </source>
</evidence>
<dbReference type="GO" id="GO:0042273">
    <property type="term" value="P:ribosomal large subunit biogenesis"/>
    <property type="evidence" value="ECO:0007669"/>
    <property type="project" value="TreeGrafter"/>
</dbReference>
<keyword evidence="4" id="KW-1185">Reference proteome</keyword>
<dbReference type="EMBL" id="JAPDFW010000114">
    <property type="protein sequence ID" value="KAJ5068669.1"/>
    <property type="molecule type" value="Genomic_DNA"/>
</dbReference>
<dbReference type="Proteomes" id="UP001149090">
    <property type="component" value="Unassembled WGS sequence"/>
</dbReference>
<dbReference type="Gene3D" id="1.25.10.10">
    <property type="entry name" value="Leucine-rich Repeat Variant"/>
    <property type="match status" value="1"/>
</dbReference>
<dbReference type="AlphaFoldDB" id="A0A9Q0R7F0"/>
<gene>
    <name evidence="3" type="ORF">M0811_02612</name>
</gene>
<reference evidence="3" key="1">
    <citation type="submission" date="2022-10" db="EMBL/GenBank/DDBJ databases">
        <title>Novel sulphate-reducing endosymbionts in the free-living metamonad Anaeramoeba.</title>
        <authorList>
            <person name="Jerlstrom-Hultqvist J."/>
            <person name="Cepicka I."/>
            <person name="Gallot-Lavallee L."/>
            <person name="Salas-Leiva D."/>
            <person name="Curtis B.A."/>
            <person name="Zahonova K."/>
            <person name="Pipaliya S."/>
            <person name="Dacks J."/>
            <person name="Roger A.J."/>
        </authorList>
    </citation>
    <scope>NUCLEOTIDE SEQUENCE</scope>
    <source>
        <strain evidence="3">BMAN</strain>
    </source>
</reference>
<dbReference type="InterPro" id="IPR016024">
    <property type="entry name" value="ARM-type_fold"/>
</dbReference>
<dbReference type="SUPFAM" id="SSF48371">
    <property type="entry name" value="ARM repeat"/>
    <property type="match status" value="1"/>
</dbReference>
<dbReference type="InterPro" id="IPR052616">
    <property type="entry name" value="SYO1-like"/>
</dbReference>
<evidence type="ECO:0000313" key="4">
    <source>
        <dbReference type="Proteomes" id="UP001149090"/>
    </source>
</evidence>
<dbReference type="InterPro" id="IPR011989">
    <property type="entry name" value="ARM-like"/>
</dbReference>
<comment type="similarity">
    <text evidence="1">Belongs to the nuclear import and ribosome assembly adapter family.</text>
</comment>
<sequence>MNQKRIKKNTQFNPIGNRNNNNSQSNEETEKIESDFFLQDFSTISLLDKVNSSNKQQREIVINFLNTSISENQEEIVPAFIKKDIIKKLMPNLLDASIDIRMSATSLLINILGLENNEITQRAIQLNIISPIISALRSGLSEIPQFEQEDYQEIKNIYIEQLITLIWMLVEVSEKVLLRINNSNIIELIFECLNPRVFPENVNIAAGKCINILLGDNFELEQKILKIPQIGNLLKKLLEKQENQQEKTPRRSSRYMKALVSGIILILSPQEGLEIVLPDLLEIILFNSMEILKLLFQENLDQNKMEEIQKDELDNQLKKWDFAIQAQKFAFEILTNRFSFENNENEQIDNTGINQIVEETNISTIMIQKSLLLIQQIRELNNITNMEANIINQFISNLNTTLLRCYSLIGNLILFVQDSKISLFVNSCYSIMDLFLIDDHVSFAIENAEILTQILCLILKNIQMRIQQNHVNSNENEYNYLLPKTENDSNQNFMITTLYNFIDFLTQFSKENPEQKNRANSITILSLFLQIQINIFNDNFIQNYNNFLLDKLSDKSVLVIVEVLNSFFEVFAEDEFDKFLESTKSIEKLQQFVPIFEELSQKEFSPNFDFDFDSEYLKERIEEAQINLNGFIQHKLNNLKK</sequence>
<name>A0A9Q0R7F0_ANAIG</name>
<dbReference type="PANTHER" id="PTHR13347">
    <property type="entry name" value="HEAT REPEAT-CONTAINING PROTEIN 3"/>
    <property type="match status" value="1"/>
</dbReference>
<evidence type="ECO:0000313" key="3">
    <source>
        <dbReference type="EMBL" id="KAJ5068669.1"/>
    </source>
</evidence>
<organism evidence="3 4">
    <name type="scientific">Anaeramoeba ignava</name>
    <name type="common">Anaerobic marine amoeba</name>
    <dbReference type="NCBI Taxonomy" id="1746090"/>
    <lineage>
        <taxon>Eukaryota</taxon>
        <taxon>Metamonada</taxon>
        <taxon>Anaeramoebidae</taxon>
        <taxon>Anaeramoeba</taxon>
    </lineage>
</organism>
<protein>
    <recommendedName>
        <fullName evidence="5">Armadillo-type fold</fullName>
    </recommendedName>
</protein>
<proteinExistence type="inferred from homology"/>
<dbReference type="GO" id="GO:0051082">
    <property type="term" value="F:unfolded protein binding"/>
    <property type="evidence" value="ECO:0007669"/>
    <property type="project" value="TreeGrafter"/>
</dbReference>
<evidence type="ECO:0000256" key="1">
    <source>
        <dbReference type="ARBA" id="ARBA00049983"/>
    </source>
</evidence>
<dbReference type="OrthoDB" id="288703at2759"/>
<feature type="compositionally biased region" description="Low complexity" evidence="2">
    <location>
        <begin position="17"/>
        <end position="26"/>
    </location>
</feature>
<feature type="region of interest" description="Disordered" evidence="2">
    <location>
        <begin position="1"/>
        <end position="29"/>
    </location>
</feature>
<dbReference type="GO" id="GO:0006606">
    <property type="term" value="P:protein import into nucleus"/>
    <property type="evidence" value="ECO:0007669"/>
    <property type="project" value="TreeGrafter"/>
</dbReference>
<comment type="caution">
    <text evidence="3">The sequence shown here is derived from an EMBL/GenBank/DDBJ whole genome shotgun (WGS) entry which is preliminary data.</text>
</comment>